<evidence type="ECO:0000256" key="1">
    <source>
        <dbReference type="ARBA" id="ARBA00006484"/>
    </source>
</evidence>
<comment type="caution">
    <text evidence="6">The sequence shown here is derived from an EMBL/GenBank/DDBJ whole genome shotgun (WGS) entry which is preliminary data.</text>
</comment>
<sequence>MSDLFSVAGKTAVVTGGSRGIGYMIAGEFLKAGARRVYICARKAEACDAAAAELSQHGDCVSVPCDVGQPEGVEKLARAVEEREERLEILVNNAGTAWGAPLDSHPIEQVDRVLQVNVRAVFHLTQRLLPLLRAAASAEDPARVVNIGSIDGLAIPMTPNYGYSASKAAVHMLTRHLAHALVGDHVNVNAIAPGLFPSRMTRWAFEGEEAATVLGAIPMHRAGTAEDAGGTAIYLCSRAGAYLTGVVIPVAGGLATIDGPTATL</sequence>
<dbReference type="InterPro" id="IPR057326">
    <property type="entry name" value="KR_dom"/>
</dbReference>
<evidence type="ECO:0000256" key="4">
    <source>
        <dbReference type="RuleBase" id="RU000363"/>
    </source>
</evidence>
<gene>
    <name evidence="6" type="ORF">JF922_21245</name>
</gene>
<comment type="similarity">
    <text evidence="1 4">Belongs to the short-chain dehydrogenases/reductases (SDR) family.</text>
</comment>
<dbReference type="InterPro" id="IPR002347">
    <property type="entry name" value="SDR_fam"/>
</dbReference>
<accession>A0A934KCK1</accession>
<dbReference type="RefSeq" id="WP_338204475.1">
    <property type="nucleotide sequence ID" value="NZ_JAEKNR010000213.1"/>
</dbReference>
<dbReference type="PRINTS" id="PR00080">
    <property type="entry name" value="SDRFAMILY"/>
</dbReference>
<keyword evidence="3" id="KW-0560">Oxidoreductase</keyword>
<dbReference type="Pfam" id="PF00106">
    <property type="entry name" value="adh_short"/>
    <property type="match status" value="1"/>
</dbReference>
<organism evidence="6 7">
    <name type="scientific">Candidatus Nephthysia bennettiae</name>
    <dbReference type="NCBI Taxonomy" id="3127016"/>
    <lineage>
        <taxon>Bacteria</taxon>
        <taxon>Bacillati</taxon>
        <taxon>Candidatus Dormiibacterota</taxon>
        <taxon>Candidatus Dormibacteria</taxon>
        <taxon>Candidatus Dormibacterales</taxon>
        <taxon>Candidatus Dormibacteraceae</taxon>
        <taxon>Candidatus Nephthysia</taxon>
    </lineage>
</organism>
<dbReference type="EMBL" id="JAEKNR010000213">
    <property type="protein sequence ID" value="MBJ7600583.1"/>
    <property type="molecule type" value="Genomic_DNA"/>
</dbReference>
<evidence type="ECO:0000313" key="7">
    <source>
        <dbReference type="Proteomes" id="UP000612893"/>
    </source>
</evidence>
<dbReference type="GO" id="GO:0005829">
    <property type="term" value="C:cytosol"/>
    <property type="evidence" value="ECO:0007669"/>
    <property type="project" value="TreeGrafter"/>
</dbReference>
<evidence type="ECO:0000313" key="6">
    <source>
        <dbReference type="EMBL" id="MBJ7600583.1"/>
    </source>
</evidence>
<dbReference type="SUPFAM" id="SSF51735">
    <property type="entry name" value="NAD(P)-binding Rossmann-fold domains"/>
    <property type="match status" value="1"/>
</dbReference>
<dbReference type="Gene3D" id="3.40.50.720">
    <property type="entry name" value="NAD(P)-binding Rossmann-like Domain"/>
    <property type="match status" value="1"/>
</dbReference>
<dbReference type="InterPro" id="IPR052178">
    <property type="entry name" value="Sec_Metab_Biosynth_SDR"/>
</dbReference>
<dbReference type="PRINTS" id="PR00081">
    <property type="entry name" value="GDHRDH"/>
</dbReference>
<dbReference type="Proteomes" id="UP000612893">
    <property type="component" value="Unassembled WGS sequence"/>
</dbReference>
<dbReference type="FunFam" id="3.40.50.720:FF:000084">
    <property type="entry name" value="Short-chain dehydrogenase reductase"/>
    <property type="match status" value="1"/>
</dbReference>
<evidence type="ECO:0000259" key="5">
    <source>
        <dbReference type="SMART" id="SM00822"/>
    </source>
</evidence>
<dbReference type="AlphaFoldDB" id="A0A934KCK1"/>
<name>A0A934KCK1_9BACT</name>
<dbReference type="SMART" id="SM00822">
    <property type="entry name" value="PKS_KR"/>
    <property type="match status" value="1"/>
</dbReference>
<reference evidence="6" key="1">
    <citation type="submission" date="2020-10" db="EMBL/GenBank/DDBJ databases">
        <title>Ca. Dormibacterota MAGs.</title>
        <authorList>
            <person name="Montgomery K."/>
        </authorList>
    </citation>
    <scope>NUCLEOTIDE SEQUENCE [LARGE SCALE GENOMIC DNA]</scope>
    <source>
        <strain evidence="6">SC8812_S17_10</strain>
    </source>
</reference>
<evidence type="ECO:0000256" key="3">
    <source>
        <dbReference type="ARBA" id="ARBA00023002"/>
    </source>
</evidence>
<dbReference type="PANTHER" id="PTHR43618">
    <property type="entry name" value="7-ALPHA-HYDROXYSTEROID DEHYDROGENASE"/>
    <property type="match status" value="1"/>
</dbReference>
<keyword evidence="2" id="KW-0521">NADP</keyword>
<dbReference type="GO" id="GO:0008709">
    <property type="term" value="F:cholate 7-alpha-dehydrogenase (NAD+) activity"/>
    <property type="evidence" value="ECO:0007669"/>
    <property type="project" value="TreeGrafter"/>
</dbReference>
<proteinExistence type="inferred from homology"/>
<protein>
    <submittedName>
        <fullName evidence="6">SDR family oxidoreductase</fullName>
    </submittedName>
</protein>
<dbReference type="PANTHER" id="PTHR43618:SF8">
    <property type="entry name" value="7ALPHA-HYDROXYSTEROID DEHYDROGENASE"/>
    <property type="match status" value="1"/>
</dbReference>
<keyword evidence="7" id="KW-1185">Reference proteome</keyword>
<dbReference type="InterPro" id="IPR020904">
    <property type="entry name" value="Sc_DH/Rdtase_CS"/>
</dbReference>
<dbReference type="PROSITE" id="PS00061">
    <property type="entry name" value="ADH_SHORT"/>
    <property type="match status" value="1"/>
</dbReference>
<evidence type="ECO:0000256" key="2">
    <source>
        <dbReference type="ARBA" id="ARBA00022857"/>
    </source>
</evidence>
<feature type="domain" description="Ketoreductase" evidence="5">
    <location>
        <begin position="10"/>
        <end position="194"/>
    </location>
</feature>
<dbReference type="InterPro" id="IPR036291">
    <property type="entry name" value="NAD(P)-bd_dom_sf"/>
</dbReference>